<protein>
    <submittedName>
        <fullName evidence="1">Putative secreted protein</fullName>
    </submittedName>
</protein>
<accession>A0A2M4B6F2</accession>
<evidence type="ECO:0000313" key="1">
    <source>
        <dbReference type="EMBL" id="MBW48398.1"/>
    </source>
</evidence>
<proteinExistence type="predicted"/>
<dbReference type="EMBL" id="GGFK01015077">
    <property type="protein sequence ID" value="MBW48398.1"/>
    <property type="molecule type" value="Transcribed_RNA"/>
</dbReference>
<sequence length="121" mass="15052">MVHRYWLLLHRMLLRRRWIELTKARAMRLAEGYRTEGRSRVMPQLGLGPLPNQTDHLLHLPLPVLPGCRRCCHRWWRTPCRSRCYSNQTRTIHQRSIHRLQDWRRIRRVHRKYYHRLPSHH</sequence>
<organism evidence="1">
    <name type="scientific">Anopheles triannulatus</name>
    <dbReference type="NCBI Taxonomy" id="58253"/>
    <lineage>
        <taxon>Eukaryota</taxon>
        <taxon>Metazoa</taxon>
        <taxon>Ecdysozoa</taxon>
        <taxon>Arthropoda</taxon>
        <taxon>Hexapoda</taxon>
        <taxon>Insecta</taxon>
        <taxon>Pterygota</taxon>
        <taxon>Neoptera</taxon>
        <taxon>Endopterygota</taxon>
        <taxon>Diptera</taxon>
        <taxon>Nematocera</taxon>
        <taxon>Culicoidea</taxon>
        <taxon>Culicidae</taxon>
        <taxon>Anophelinae</taxon>
        <taxon>Anopheles</taxon>
    </lineage>
</organism>
<reference evidence="1" key="1">
    <citation type="submission" date="2018-01" db="EMBL/GenBank/DDBJ databases">
        <title>An insight into the sialome of Amazonian anophelines.</title>
        <authorList>
            <person name="Ribeiro J.M."/>
            <person name="Scarpassa V."/>
            <person name="Calvo E."/>
        </authorList>
    </citation>
    <scope>NUCLEOTIDE SEQUENCE</scope>
    <source>
        <tissue evidence="1">Salivary glands</tissue>
    </source>
</reference>
<name>A0A2M4B6F2_9DIPT</name>
<dbReference type="AlphaFoldDB" id="A0A2M4B6F2"/>